<comment type="caution">
    <text evidence="6">The sequence shown here is derived from an EMBL/GenBank/DDBJ whole genome shotgun (WGS) entry which is preliminary data.</text>
</comment>
<feature type="binding site" evidence="4">
    <location>
        <position position="100"/>
    </location>
    <ligand>
        <name>1-deoxy-D-xylulose 5-phosphate</name>
        <dbReference type="ChEBI" id="CHEBI:57792"/>
    </ligand>
</feature>
<reference evidence="6 7" key="1">
    <citation type="submission" date="2017-06" db="EMBL/GenBank/DDBJ databases">
        <title>Hymenobacter amundsenii sp. nov. isolated from regoliths in Antarctica.</title>
        <authorList>
            <person name="Sedlacek I."/>
            <person name="Kralova S."/>
            <person name="Pantucek R."/>
            <person name="Svec P."/>
            <person name="Holochova P."/>
            <person name="Stankova E."/>
            <person name="Vrbovska V."/>
            <person name="Busse H.-J."/>
        </authorList>
    </citation>
    <scope>NUCLEOTIDE SEQUENCE [LARGE SCALE GENOMIC DNA]</scope>
    <source>
        <strain evidence="6 7">CCM 8682</strain>
    </source>
</reference>
<evidence type="ECO:0000256" key="2">
    <source>
        <dbReference type="ARBA" id="ARBA00022679"/>
    </source>
</evidence>
<feature type="binding site" evidence="4">
    <location>
        <position position="191"/>
    </location>
    <ligand>
        <name>3-amino-2-oxopropyl phosphate</name>
        <dbReference type="ChEBI" id="CHEBI:57279"/>
    </ligand>
</feature>
<comment type="subunit">
    <text evidence="4">Homooctamer; tetramer of dimers.</text>
</comment>
<dbReference type="GO" id="GO:0005829">
    <property type="term" value="C:cytosol"/>
    <property type="evidence" value="ECO:0007669"/>
    <property type="project" value="TreeGrafter"/>
</dbReference>
<feature type="binding site" evidence="4">
    <location>
        <position position="50"/>
    </location>
    <ligand>
        <name>1-deoxy-D-xylulose 5-phosphate</name>
        <dbReference type="ChEBI" id="CHEBI:57792"/>
    </ligand>
</feature>
<dbReference type="PANTHER" id="PTHR30456">
    <property type="entry name" value="PYRIDOXINE 5'-PHOSPHATE SYNTHASE"/>
    <property type="match status" value="1"/>
</dbReference>
<organism evidence="6 7">
    <name type="scientific">Hymenobacter amundsenii</name>
    <dbReference type="NCBI Taxonomy" id="2006685"/>
    <lineage>
        <taxon>Bacteria</taxon>
        <taxon>Pseudomonadati</taxon>
        <taxon>Bacteroidota</taxon>
        <taxon>Cytophagia</taxon>
        <taxon>Cytophagales</taxon>
        <taxon>Hymenobacteraceae</taxon>
        <taxon>Hymenobacter</taxon>
    </lineage>
</organism>
<keyword evidence="1 4" id="KW-0963">Cytoplasm</keyword>
<evidence type="ECO:0000256" key="3">
    <source>
        <dbReference type="ARBA" id="ARBA00023096"/>
    </source>
</evidence>
<accession>A0A246FJS2</accession>
<dbReference type="CDD" id="cd00003">
    <property type="entry name" value="PNPsynthase"/>
    <property type="match status" value="1"/>
</dbReference>
<dbReference type="EC" id="2.6.99.2" evidence="4 5"/>
<comment type="catalytic activity">
    <reaction evidence="4">
        <text>3-amino-2-oxopropyl phosphate + 1-deoxy-D-xylulose 5-phosphate = pyridoxine 5'-phosphate + phosphate + 2 H2O + H(+)</text>
        <dbReference type="Rhea" id="RHEA:15265"/>
        <dbReference type="ChEBI" id="CHEBI:15377"/>
        <dbReference type="ChEBI" id="CHEBI:15378"/>
        <dbReference type="ChEBI" id="CHEBI:43474"/>
        <dbReference type="ChEBI" id="CHEBI:57279"/>
        <dbReference type="ChEBI" id="CHEBI:57792"/>
        <dbReference type="ChEBI" id="CHEBI:58589"/>
        <dbReference type="EC" id="2.6.99.2"/>
    </reaction>
</comment>
<comment type="similarity">
    <text evidence="4">Belongs to the PNP synthase family.</text>
</comment>
<evidence type="ECO:0000313" key="7">
    <source>
        <dbReference type="Proteomes" id="UP000197277"/>
    </source>
</evidence>
<feature type="binding site" evidence="4">
    <location>
        <position position="7"/>
    </location>
    <ligand>
        <name>3-amino-2-oxopropyl phosphate</name>
        <dbReference type="ChEBI" id="CHEBI:57279"/>
    </ligand>
</feature>
<evidence type="ECO:0000313" key="6">
    <source>
        <dbReference type="EMBL" id="OWP62802.1"/>
    </source>
</evidence>
<sequence length="241" mass="26717">MTKLSVNINKIATLRNARGHNRPNLLQAARDIERFGAQGITVHPRPDERHIRYQDVRDLKAVVTTELNVEGNPTPDFLDLVREVRPEQVTLVPDAPDAITSNAGWNTVQHQDYLRGIVAELKALGCRVSIFLDPVAELVHAAATTGTDRIELYTEDYARRYHASPEAALRPYHEAALVAQQLGLGLNAGHDLDLDNLAYMHQHLPGLAEVSIGHALVCDALYLGLENTVQLYRRCLSGVKN</sequence>
<evidence type="ECO:0000256" key="4">
    <source>
        <dbReference type="HAMAP-Rule" id="MF_00279"/>
    </source>
</evidence>
<feature type="active site" description="Proton acceptor" evidence="4">
    <location>
        <position position="43"/>
    </location>
</feature>
<dbReference type="GO" id="GO:0008615">
    <property type="term" value="P:pyridoxine biosynthetic process"/>
    <property type="evidence" value="ECO:0007669"/>
    <property type="project" value="UniProtKB-UniRule"/>
</dbReference>
<evidence type="ECO:0000256" key="5">
    <source>
        <dbReference type="NCBIfam" id="TIGR00559"/>
    </source>
</evidence>
<dbReference type="Pfam" id="PF03740">
    <property type="entry name" value="PdxJ"/>
    <property type="match status" value="1"/>
</dbReference>
<gene>
    <name evidence="4" type="primary">pdxJ</name>
    <name evidence="6" type="ORF">CDA63_12165</name>
</gene>
<comment type="caution">
    <text evidence="4">Lacks conserved residue(s) required for the propagation of feature annotation.</text>
</comment>
<feature type="binding site" evidence="4">
    <location>
        <begin position="213"/>
        <end position="214"/>
    </location>
    <ligand>
        <name>3-amino-2-oxopropyl phosphate</name>
        <dbReference type="ChEBI" id="CHEBI:57279"/>
    </ligand>
</feature>
<dbReference type="EMBL" id="NIRR01000019">
    <property type="protein sequence ID" value="OWP62802.1"/>
    <property type="molecule type" value="Genomic_DNA"/>
</dbReference>
<comment type="pathway">
    <text evidence="4">Cofactor biosynthesis; pyridoxine 5'-phosphate biosynthesis; pyridoxine 5'-phosphate from D-erythrose 4-phosphate: step 5/5.</text>
</comment>
<dbReference type="NCBIfam" id="NF003625">
    <property type="entry name" value="PRK05265.1-3"/>
    <property type="match status" value="1"/>
</dbReference>
<feature type="active site" description="Proton acceptor" evidence="4">
    <location>
        <position position="70"/>
    </location>
</feature>
<proteinExistence type="inferred from homology"/>
<comment type="subcellular location">
    <subcellularLocation>
        <location evidence="4">Cytoplasm</location>
    </subcellularLocation>
</comment>
<dbReference type="PANTHER" id="PTHR30456:SF0">
    <property type="entry name" value="PYRIDOXINE 5'-PHOSPHATE SYNTHASE"/>
    <property type="match status" value="1"/>
</dbReference>
<dbReference type="SUPFAM" id="SSF63892">
    <property type="entry name" value="Pyridoxine 5'-phosphate synthase"/>
    <property type="match status" value="1"/>
</dbReference>
<dbReference type="InterPro" id="IPR036130">
    <property type="entry name" value="Pyridoxine-5'_phos_synth"/>
</dbReference>
<dbReference type="RefSeq" id="WP_088464729.1">
    <property type="nucleotide sequence ID" value="NZ_NIRR01000019.1"/>
</dbReference>
<dbReference type="FunFam" id="3.20.20.70:FF:000150">
    <property type="entry name" value="Pyridoxine 5'-phosphate synthase"/>
    <property type="match status" value="1"/>
</dbReference>
<dbReference type="UniPathway" id="UPA00244">
    <property type="reaction ID" value="UER00313"/>
</dbReference>
<protein>
    <recommendedName>
        <fullName evidence="4 5">Pyridoxine 5'-phosphate synthase</fullName>
        <shortName evidence="4">PNP synthase</shortName>
        <ecNumber evidence="4 5">2.6.99.2</ecNumber>
    </recommendedName>
</protein>
<feature type="site" description="Transition state stabilizer" evidence="4">
    <location>
        <position position="151"/>
    </location>
</feature>
<dbReference type="Proteomes" id="UP000197277">
    <property type="component" value="Unassembled WGS sequence"/>
</dbReference>
<feature type="binding site" evidence="4">
    <location>
        <position position="45"/>
    </location>
    <ligand>
        <name>1-deoxy-D-xylulose 5-phosphate</name>
        <dbReference type="ChEBI" id="CHEBI:57792"/>
    </ligand>
</feature>
<keyword evidence="2 4" id="KW-0808">Transferase</keyword>
<name>A0A246FJS2_9BACT</name>
<dbReference type="NCBIfam" id="TIGR00559">
    <property type="entry name" value="pdxJ"/>
    <property type="match status" value="1"/>
</dbReference>
<dbReference type="InterPro" id="IPR013785">
    <property type="entry name" value="Aldolase_TIM"/>
</dbReference>
<keyword evidence="3 4" id="KW-0664">Pyridoxine biosynthesis</keyword>
<comment type="function">
    <text evidence="4">Catalyzes the complicated ring closure reaction between the two acyclic compounds 1-deoxy-D-xylulose-5-phosphate (DXP) and 3-amino-2-oxopropyl phosphate (1-amino-acetone-3-phosphate or AAP) to form pyridoxine 5'-phosphate (PNP) and inorganic phosphate.</text>
</comment>
<dbReference type="Gene3D" id="3.20.20.70">
    <property type="entry name" value="Aldolase class I"/>
    <property type="match status" value="1"/>
</dbReference>
<dbReference type="GO" id="GO:0033856">
    <property type="term" value="F:pyridoxine 5'-phosphate synthase activity"/>
    <property type="evidence" value="ECO:0007669"/>
    <property type="project" value="UniProtKB-UniRule"/>
</dbReference>
<dbReference type="HAMAP" id="MF_00279">
    <property type="entry name" value="PdxJ"/>
    <property type="match status" value="1"/>
</dbReference>
<dbReference type="InterPro" id="IPR004569">
    <property type="entry name" value="PyrdxlP_synth_PdxJ"/>
</dbReference>
<evidence type="ECO:0000256" key="1">
    <source>
        <dbReference type="ARBA" id="ARBA00022490"/>
    </source>
</evidence>
<dbReference type="OrthoDB" id="9806590at2"/>
<feature type="binding site" evidence="4">
    <location>
        <position position="18"/>
    </location>
    <ligand>
        <name>3-amino-2-oxopropyl phosphate</name>
        <dbReference type="ChEBI" id="CHEBI:57279"/>
    </ligand>
</feature>
<dbReference type="AlphaFoldDB" id="A0A246FJS2"/>
<keyword evidence="7" id="KW-1185">Reference proteome</keyword>
<feature type="active site" description="Proton donor" evidence="4">
    <location>
        <position position="190"/>
    </location>
</feature>
<dbReference type="NCBIfam" id="NF003626">
    <property type="entry name" value="PRK05265.1-4"/>
    <property type="match status" value="1"/>
</dbReference>